<comment type="caution">
    <text evidence="1">The sequence shown here is derived from an EMBL/GenBank/DDBJ whole genome shotgun (WGS) entry which is preliminary data.</text>
</comment>
<feature type="non-terminal residue" evidence="1">
    <location>
        <position position="1"/>
    </location>
</feature>
<dbReference type="Gene3D" id="3.60.20.10">
    <property type="entry name" value="Glutamine Phosphoribosylpyrophosphate, subunit 1, domain 1"/>
    <property type="match status" value="1"/>
</dbReference>
<dbReference type="EMBL" id="BARS01003695">
    <property type="protein sequence ID" value="GAF85368.1"/>
    <property type="molecule type" value="Genomic_DNA"/>
</dbReference>
<accession>X0SVZ1</accession>
<protein>
    <submittedName>
        <fullName evidence="1">Uncharacterized protein</fullName>
    </submittedName>
</protein>
<name>X0SVZ1_9ZZZZ</name>
<reference evidence="1" key="1">
    <citation type="journal article" date="2014" name="Front. Microbiol.">
        <title>High frequency of phylogenetically diverse reductive dehalogenase-homologous genes in deep subseafloor sedimentary metagenomes.</title>
        <authorList>
            <person name="Kawai M."/>
            <person name="Futagami T."/>
            <person name="Toyoda A."/>
            <person name="Takaki Y."/>
            <person name="Nishi S."/>
            <person name="Hori S."/>
            <person name="Arai W."/>
            <person name="Tsubouchi T."/>
            <person name="Morono Y."/>
            <person name="Uchiyama I."/>
            <person name="Ito T."/>
            <person name="Fujiyama A."/>
            <person name="Inagaki F."/>
            <person name="Takami H."/>
        </authorList>
    </citation>
    <scope>NUCLEOTIDE SEQUENCE</scope>
    <source>
        <strain evidence="1">Expedition CK06-06</strain>
    </source>
</reference>
<dbReference type="InterPro" id="IPR029055">
    <property type="entry name" value="Ntn_hydrolases_N"/>
</dbReference>
<dbReference type="SUPFAM" id="SSF56235">
    <property type="entry name" value="N-terminal nucleophile aminohydrolases (Ntn hydrolases)"/>
    <property type="match status" value="1"/>
</dbReference>
<organism evidence="1">
    <name type="scientific">marine sediment metagenome</name>
    <dbReference type="NCBI Taxonomy" id="412755"/>
    <lineage>
        <taxon>unclassified sequences</taxon>
        <taxon>metagenomes</taxon>
        <taxon>ecological metagenomes</taxon>
    </lineage>
</organism>
<sequence>YHPAGVSLKGMGKIFDEAAFSNADGTGIMYRGQDGNVIGMKSVKAHWDNMLKDTGLTKHHEFALHWRMATHGAVSDELCHPFPFNREVLLEPYWKADCGIMHNGVMSNLNIRNAKLSDTAQFIQYCIKGKLKPWLPKSKGLVEGILNGDRLLVWHKDHPVTLYGNWEQYKKCYFSNSYSLPTKKIGYQTTGYPPQYNTHNQWDTIVRGYDKNKKWVGKDHKNEETWFADEIYPPTGAYSIYQRQKVGKETYQQWWIRVSTTTTAGGYKHNHSFDATATKKFTPLLPVSTETEEQT</sequence>
<dbReference type="AlphaFoldDB" id="X0SVZ1"/>
<proteinExistence type="predicted"/>
<gene>
    <name evidence="1" type="ORF">S01H1_07166</name>
</gene>
<evidence type="ECO:0000313" key="1">
    <source>
        <dbReference type="EMBL" id="GAF85368.1"/>
    </source>
</evidence>